<comment type="caution">
    <text evidence="7">The sequence shown here is derived from an EMBL/GenBank/DDBJ whole genome shotgun (WGS) entry which is preliminary data.</text>
</comment>
<keyword evidence="5 6" id="KW-0472">Membrane</keyword>
<dbReference type="AlphaFoldDB" id="A0AA38TPR5"/>
<dbReference type="CDD" id="cd13132">
    <property type="entry name" value="MATE_eukaryotic"/>
    <property type="match status" value="1"/>
</dbReference>
<evidence type="ECO:0000256" key="1">
    <source>
        <dbReference type="ARBA" id="ARBA00004141"/>
    </source>
</evidence>
<keyword evidence="8" id="KW-1185">Reference proteome</keyword>
<evidence type="ECO:0000256" key="4">
    <source>
        <dbReference type="ARBA" id="ARBA00022989"/>
    </source>
</evidence>
<feature type="transmembrane region" description="Helical" evidence="6">
    <location>
        <begin position="104"/>
        <end position="125"/>
    </location>
</feature>
<feature type="transmembrane region" description="Helical" evidence="6">
    <location>
        <begin position="286"/>
        <end position="311"/>
    </location>
</feature>
<feature type="transmembrane region" description="Helical" evidence="6">
    <location>
        <begin position="451"/>
        <end position="472"/>
    </location>
</feature>
<dbReference type="GO" id="GO:0015297">
    <property type="term" value="F:antiporter activity"/>
    <property type="evidence" value="ECO:0007669"/>
    <property type="project" value="InterPro"/>
</dbReference>
<evidence type="ECO:0000256" key="5">
    <source>
        <dbReference type="ARBA" id="ARBA00023136"/>
    </source>
</evidence>
<evidence type="ECO:0000256" key="3">
    <source>
        <dbReference type="ARBA" id="ARBA00022692"/>
    </source>
</evidence>
<dbReference type="Proteomes" id="UP001172457">
    <property type="component" value="Chromosome 2"/>
</dbReference>
<accession>A0AA38TPR5</accession>
<dbReference type="GO" id="GO:1990961">
    <property type="term" value="P:xenobiotic detoxification by transmembrane export across the plasma membrane"/>
    <property type="evidence" value="ECO:0007669"/>
    <property type="project" value="InterPro"/>
</dbReference>
<dbReference type="PANTHER" id="PTHR11206">
    <property type="entry name" value="MULTIDRUG RESISTANCE PROTEIN"/>
    <property type="match status" value="1"/>
</dbReference>
<dbReference type="Pfam" id="PF01554">
    <property type="entry name" value="MatE"/>
    <property type="match status" value="2"/>
</dbReference>
<name>A0AA38TPR5_9ASTR</name>
<feature type="transmembrane region" description="Helical" evidence="6">
    <location>
        <begin position="137"/>
        <end position="158"/>
    </location>
</feature>
<gene>
    <name evidence="7" type="ORF">OSB04_009064</name>
</gene>
<dbReference type="GO" id="GO:0016020">
    <property type="term" value="C:membrane"/>
    <property type="evidence" value="ECO:0007669"/>
    <property type="project" value="UniProtKB-SubCell"/>
</dbReference>
<feature type="transmembrane region" description="Helical" evidence="6">
    <location>
        <begin position="196"/>
        <end position="220"/>
    </location>
</feature>
<feature type="transmembrane region" description="Helical" evidence="6">
    <location>
        <begin position="317"/>
        <end position="336"/>
    </location>
</feature>
<dbReference type="GO" id="GO:0042910">
    <property type="term" value="F:xenobiotic transmembrane transporter activity"/>
    <property type="evidence" value="ECO:0007669"/>
    <property type="project" value="InterPro"/>
</dbReference>
<keyword evidence="4 6" id="KW-1133">Transmembrane helix</keyword>
<keyword evidence="3 6" id="KW-0812">Transmembrane</keyword>
<sequence>MDDEQQKEGDLQLKIWAESRKIWRIAFPTVISKAFAFGTLVVTQSFIGHISATDLAGYSLVHALTIRFVNGILLGMSSATDTLCGQAFGAGQKHMMGVYLQRSWIVDFLTLTLLLPIFIFGTQIFKLVGQEESVANSAGYISLWFIPFVYSYVFNATIQIFLQAQSKNMIVAWLSAFHFAIQIPLSMLFVHKLNMGVAGAMIALSLSSWFLVITEFIYVFGGWCPDSWKGFTILAFKDLFPVLKLSISSGVKPSGIRIHNRCAILRKNTSIVSDFGSISNMLSLELWYYAILALLAGYMPDAKTAISAFSICLNVNAWEFMISLGFLVAACVRVANELGGGNSKAIKFSIKVLLGTSIAIGVFFFVLCLAFGKKLAYAFTDDEKVADIVSDLSLLLSFSILLNSIYPVISGVAIGAGFQGTVAIVNLICFYVIGLPVGGLLGYLTTLKVKGIWAGMLFGVLTQTITVSYITWRTDWDDQVKKASERLERFYLHTEENREQISNEAL</sequence>
<comment type="subcellular location">
    <subcellularLocation>
        <location evidence="1">Membrane</location>
        <topology evidence="1">Multi-pass membrane protein</topology>
    </subcellularLocation>
</comment>
<feature type="transmembrane region" description="Helical" evidence="6">
    <location>
        <begin position="170"/>
        <end position="190"/>
    </location>
</feature>
<dbReference type="InterPro" id="IPR045069">
    <property type="entry name" value="MATE_euk"/>
</dbReference>
<dbReference type="InterPro" id="IPR002528">
    <property type="entry name" value="MATE_fam"/>
</dbReference>
<protein>
    <recommendedName>
        <fullName evidence="6">Protein DETOXIFICATION</fullName>
    </recommendedName>
    <alternativeName>
        <fullName evidence="6">Multidrug and toxic compound extrusion protein</fullName>
    </alternativeName>
</protein>
<comment type="similarity">
    <text evidence="2 6">Belongs to the multi antimicrobial extrusion (MATE) (TC 2.A.66.1) family.</text>
</comment>
<evidence type="ECO:0000313" key="7">
    <source>
        <dbReference type="EMBL" id="KAJ9563904.1"/>
    </source>
</evidence>
<evidence type="ECO:0000256" key="6">
    <source>
        <dbReference type="RuleBase" id="RU004914"/>
    </source>
</evidence>
<reference evidence="7" key="1">
    <citation type="submission" date="2023-03" db="EMBL/GenBank/DDBJ databases">
        <title>Chromosome-scale reference genome and RAD-based genetic map of yellow starthistle (Centaurea solstitialis) reveal putative structural variation and QTLs associated with invader traits.</title>
        <authorList>
            <person name="Reatini B."/>
            <person name="Cang F.A."/>
            <person name="Jiang Q."/>
            <person name="Mckibben M.T.W."/>
            <person name="Barker M.S."/>
            <person name="Rieseberg L.H."/>
            <person name="Dlugosch K.M."/>
        </authorList>
    </citation>
    <scope>NUCLEOTIDE SEQUENCE</scope>
    <source>
        <strain evidence="7">CAN-66</strain>
        <tissue evidence="7">Leaf</tissue>
    </source>
</reference>
<organism evidence="7 8">
    <name type="scientific">Centaurea solstitialis</name>
    <name type="common">yellow star-thistle</name>
    <dbReference type="NCBI Taxonomy" id="347529"/>
    <lineage>
        <taxon>Eukaryota</taxon>
        <taxon>Viridiplantae</taxon>
        <taxon>Streptophyta</taxon>
        <taxon>Embryophyta</taxon>
        <taxon>Tracheophyta</taxon>
        <taxon>Spermatophyta</taxon>
        <taxon>Magnoliopsida</taxon>
        <taxon>eudicotyledons</taxon>
        <taxon>Gunneridae</taxon>
        <taxon>Pentapetalae</taxon>
        <taxon>asterids</taxon>
        <taxon>campanulids</taxon>
        <taxon>Asterales</taxon>
        <taxon>Asteraceae</taxon>
        <taxon>Carduoideae</taxon>
        <taxon>Cardueae</taxon>
        <taxon>Centaureinae</taxon>
        <taxon>Centaurea</taxon>
    </lineage>
</organism>
<dbReference type="EMBL" id="JARYMX010000002">
    <property type="protein sequence ID" value="KAJ9563904.1"/>
    <property type="molecule type" value="Genomic_DNA"/>
</dbReference>
<feature type="transmembrane region" description="Helical" evidence="6">
    <location>
        <begin position="348"/>
        <end position="372"/>
    </location>
</feature>
<feature type="transmembrane region" description="Helical" evidence="6">
    <location>
        <begin position="392"/>
        <end position="416"/>
    </location>
</feature>
<evidence type="ECO:0000313" key="8">
    <source>
        <dbReference type="Proteomes" id="UP001172457"/>
    </source>
</evidence>
<feature type="transmembrane region" description="Helical" evidence="6">
    <location>
        <begin position="423"/>
        <end position="445"/>
    </location>
</feature>
<evidence type="ECO:0000256" key="2">
    <source>
        <dbReference type="ARBA" id="ARBA00010199"/>
    </source>
</evidence>
<proteinExistence type="inferred from homology"/>